<feature type="domain" description="GGDEF" evidence="1">
    <location>
        <begin position="1"/>
        <end position="40"/>
    </location>
</feature>
<name>A0A3A8N856_9BACT</name>
<dbReference type="Proteomes" id="UP000273405">
    <property type="component" value="Unassembled WGS sequence"/>
</dbReference>
<comment type="caution">
    <text evidence="2">The sequence shown here is derived from an EMBL/GenBank/DDBJ whole genome shotgun (WGS) entry which is preliminary data.</text>
</comment>
<reference evidence="3" key="1">
    <citation type="submission" date="2018-09" db="EMBL/GenBank/DDBJ databases">
        <authorList>
            <person name="Livingstone P.G."/>
            <person name="Whitworth D.E."/>
        </authorList>
    </citation>
    <scope>NUCLEOTIDE SEQUENCE [LARGE SCALE GENOMIC DNA]</scope>
    <source>
        <strain evidence="3">CA040B</strain>
    </source>
</reference>
<proteinExistence type="predicted"/>
<evidence type="ECO:0000313" key="3">
    <source>
        <dbReference type="Proteomes" id="UP000273405"/>
    </source>
</evidence>
<protein>
    <recommendedName>
        <fullName evidence="1">GGDEF domain-containing protein</fullName>
    </recommendedName>
</protein>
<dbReference type="EMBL" id="RAWG01000142">
    <property type="protein sequence ID" value="RKH40093.1"/>
    <property type="molecule type" value="Genomic_DNA"/>
</dbReference>
<dbReference type="Gene3D" id="3.30.70.270">
    <property type="match status" value="1"/>
</dbReference>
<dbReference type="InterPro" id="IPR043128">
    <property type="entry name" value="Rev_trsase/Diguanyl_cyclase"/>
</dbReference>
<dbReference type="SUPFAM" id="SSF55073">
    <property type="entry name" value="Nucleotide cyclase"/>
    <property type="match status" value="1"/>
</dbReference>
<accession>A0A3A8N856</accession>
<sequence>MGLGELGVHGDEVEDVLRAADEALYAAKRGGRKQVQIAPARAA</sequence>
<dbReference type="InterPro" id="IPR000160">
    <property type="entry name" value="GGDEF_dom"/>
</dbReference>
<dbReference type="InterPro" id="IPR029787">
    <property type="entry name" value="Nucleotide_cyclase"/>
</dbReference>
<dbReference type="AlphaFoldDB" id="A0A3A8N856"/>
<dbReference type="OrthoDB" id="9812260at2"/>
<organism evidence="2 3">
    <name type="scientific">Corallococcus sicarius</name>
    <dbReference type="NCBI Taxonomy" id="2316726"/>
    <lineage>
        <taxon>Bacteria</taxon>
        <taxon>Pseudomonadati</taxon>
        <taxon>Myxococcota</taxon>
        <taxon>Myxococcia</taxon>
        <taxon>Myxococcales</taxon>
        <taxon>Cystobacterineae</taxon>
        <taxon>Myxococcaceae</taxon>
        <taxon>Corallococcus</taxon>
    </lineage>
</organism>
<gene>
    <name evidence="2" type="ORF">D7X12_21835</name>
</gene>
<evidence type="ECO:0000259" key="1">
    <source>
        <dbReference type="PROSITE" id="PS50887"/>
    </source>
</evidence>
<evidence type="ECO:0000313" key="2">
    <source>
        <dbReference type="EMBL" id="RKH40093.1"/>
    </source>
</evidence>
<keyword evidence="3" id="KW-1185">Reference proteome</keyword>
<dbReference type="PROSITE" id="PS50887">
    <property type="entry name" value="GGDEF"/>
    <property type="match status" value="1"/>
</dbReference>